<evidence type="ECO:0000313" key="3">
    <source>
        <dbReference type="Proteomes" id="UP000703661"/>
    </source>
</evidence>
<dbReference type="Proteomes" id="UP000703661">
    <property type="component" value="Unassembled WGS sequence"/>
</dbReference>
<reference evidence="2" key="1">
    <citation type="journal article" date="2020" name="Fungal Divers.">
        <title>Resolving the Mortierellaceae phylogeny through synthesis of multi-gene phylogenetics and phylogenomics.</title>
        <authorList>
            <person name="Vandepol N."/>
            <person name="Liber J."/>
            <person name="Desiro A."/>
            <person name="Na H."/>
            <person name="Kennedy M."/>
            <person name="Barry K."/>
            <person name="Grigoriev I.V."/>
            <person name="Miller A.N."/>
            <person name="O'Donnell K."/>
            <person name="Stajich J.E."/>
            <person name="Bonito G."/>
        </authorList>
    </citation>
    <scope>NUCLEOTIDE SEQUENCE</scope>
    <source>
        <strain evidence="2">NRRL 2769</strain>
    </source>
</reference>
<comment type="caution">
    <text evidence="2">The sequence shown here is derived from an EMBL/GenBank/DDBJ whole genome shotgun (WGS) entry which is preliminary data.</text>
</comment>
<gene>
    <name evidence="2" type="ORF">BGZ80_006447</name>
</gene>
<evidence type="ECO:0000259" key="1">
    <source>
        <dbReference type="SMART" id="SM00955"/>
    </source>
</evidence>
<feature type="domain" description="RNB" evidence="1">
    <location>
        <begin position="9"/>
        <end position="215"/>
    </location>
</feature>
<dbReference type="EMBL" id="JAAAID010003184">
    <property type="protein sequence ID" value="KAG0000003.1"/>
    <property type="molecule type" value="Genomic_DNA"/>
</dbReference>
<dbReference type="Pfam" id="PF00773">
    <property type="entry name" value="RNB"/>
    <property type="match status" value="1"/>
</dbReference>
<dbReference type="GO" id="GO:0003723">
    <property type="term" value="F:RNA binding"/>
    <property type="evidence" value="ECO:0007669"/>
    <property type="project" value="InterPro"/>
</dbReference>
<dbReference type="SUPFAM" id="SSF50249">
    <property type="entry name" value="Nucleic acid-binding proteins"/>
    <property type="match status" value="1"/>
</dbReference>
<dbReference type="InterPro" id="IPR012340">
    <property type="entry name" value="NA-bd_OB-fold"/>
</dbReference>
<dbReference type="InterPro" id="IPR001900">
    <property type="entry name" value="RNase_II/R"/>
</dbReference>
<keyword evidence="3" id="KW-1185">Reference proteome</keyword>
<organism evidence="2 3">
    <name type="scientific">Entomortierella chlamydospora</name>
    <dbReference type="NCBI Taxonomy" id="101097"/>
    <lineage>
        <taxon>Eukaryota</taxon>
        <taxon>Fungi</taxon>
        <taxon>Fungi incertae sedis</taxon>
        <taxon>Mucoromycota</taxon>
        <taxon>Mortierellomycotina</taxon>
        <taxon>Mortierellomycetes</taxon>
        <taxon>Mortierellales</taxon>
        <taxon>Mortierellaceae</taxon>
        <taxon>Entomortierella</taxon>
    </lineage>
</organism>
<dbReference type="PANTHER" id="PTHR23355">
    <property type="entry name" value="RIBONUCLEASE"/>
    <property type="match status" value="1"/>
</dbReference>
<name>A0A9P6MH40_9FUNG</name>
<evidence type="ECO:0000313" key="2">
    <source>
        <dbReference type="EMBL" id="KAG0000003.1"/>
    </source>
</evidence>
<accession>A0A9P6MH40</accession>
<dbReference type="GO" id="GO:0006402">
    <property type="term" value="P:mRNA catabolic process"/>
    <property type="evidence" value="ECO:0007669"/>
    <property type="project" value="TreeGrafter"/>
</dbReference>
<dbReference type="SMART" id="SM00955">
    <property type="entry name" value="RNB"/>
    <property type="match status" value="1"/>
</dbReference>
<dbReference type="AlphaFoldDB" id="A0A9P6MH40"/>
<dbReference type="GO" id="GO:0000175">
    <property type="term" value="F:3'-5'-RNA exonuclease activity"/>
    <property type="evidence" value="ECO:0007669"/>
    <property type="project" value="TreeGrafter"/>
</dbReference>
<dbReference type="PANTHER" id="PTHR23355:SF65">
    <property type="entry name" value="EXORIBONUCLEASE CYT-4, PUTATIVE (AFU_ORTHOLOGUE AFUA_7G01550)-RELATED"/>
    <property type="match status" value="1"/>
</dbReference>
<proteinExistence type="predicted"/>
<dbReference type="GO" id="GO:0000932">
    <property type="term" value="C:P-body"/>
    <property type="evidence" value="ECO:0007669"/>
    <property type="project" value="TreeGrafter"/>
</dbReference>
<sequence length="334" mass="37621">MPEHKALDREYYRATTGSVNADDKSLIKTLQDLQVIAQSHLDSRMRSGGFIFNLGRPLIELTPYPLQPIAEAGWKAPVDFSQWQEPEISCRLDPGFASPSRIMVAEYMILAGKVAALFAQEHGLPMLYRNQSPPAEKYRAMFDEKIREKTNPKSGMMNLADMMPLRPYIPGAEISTTPIGHWSLGIMSGYCKVTSPLRRYSDMVSHWQFKGLLLSKTTASSPPFGLDQLVPLAGMIRERERMLGMMEARTVKFWLCEMLRRRLELGLPNMFEGFVMNPTADGYNVMSTLLGFQTVVKAEPDEIAGINIGTKVMFEVNNSNPQRPYIGAKHIQVL</sequence>
<protein>
    <recommendedName>
        <fullName evidence="1">RNB domain-containing protein</fullName>
    </recommendedName>
</protein>
<dbReference type="InterPro" id="IPR050180">
    <property type="entry name" value="RNR_Ribonuclease"/>
</dbReference>